<dbReference type="Gene3D" id="3.90.640.10">
    <property type="entry name" value="Actin, Chain A, domain 4"/>
    <property type="match status" value="1"/>
</dbReference>
<evidence type="ECO:0000256" key="3">
    <source>
        <dbReference type="ARBA" id="ARBA00022840"/>
    </source>
</evidence>
<comment type="caution">
    <text evidence="9">The sequence shown here is derived from an EMBL/GenBank/DDBJ whole genome shotgun (WGS) entry which is preliminary data.</text>
</comment>
<evidence type="ECO:0000313" key="10">
    <source>
        <dbReference type="EMBL" id="MDR7339170.1"/>
    </source>
</evidence>
<dbReference type="EMBL" id="JAVDYD010000001">
    <property type="protein sequence ID" value="MDR7339170.1"/>
    <property type="molecule type" value="Genomic_DNA"/>
</dbReference>
<keyword evidence="8" id="KW-0472">Membrane</keyword>
<dbReference type="InterPro" id="IPR015943">
    <property type="entry name" value="WD40/YVTN_repeat-like_dom_sf"/>
</dbReference>
<evidence type="ECO:0000256" key="4">
    <source>
        <dbReference type="ARBA" id="ARBA00023016"/>
    </source>
</evidence>
<evidence type="ECO:0000256" key="5">
    <source>
        <dbReference type="ARBA" id="ARBA00023186"/>
    </source>
</evidence>
<dbReference type="PANTHER" id="PTHR42749">
    <property type="entry name" value="CELL SHAPE-DETERMINING PROTEIN MREB"/>
    <property type="match status" value="1"/>
</dbReference>
<keyword evidence="12" id="KW-1185">Reference proteome</keyword>
<evidence type="ECO:0000256" key="8">
    <source>
        <dbReference type="SAM" id="Phobius"/>
    </source>
</evidence>
<feature type="transmembrane region" description="Helical" evidence="8">
    <location>
        <begin position="491"/>
        <end position="510"/>
    </location>
</feature>
<evidence type="ECO:0000256" key="6">
    <source>
        <dbReference type="PROSITE-ProRule" id="PRU00221"/>
    </source>
</evidence>
<dbReference type="SUPFAM" id="SSF53067">
    <property type="entry name" value="Actin-like ATPase domain"/>
    <property type="match status" value="2"/>
</dbReference>
<dbReference type="Pfam" id="PF00012">
    <property type="entry name" value="HSP70"/>
    <property type="match status" value="1"/>
</dbReference>
<keyword evidence="5" id="KW-0143">Chaperone</keyword>
<reference evidence="9" key="1">
    <citation type="submission" date="2022-12" db="EMBL/GenBank/DDBJ databases">
        <title>Gycomyces niveus sp.nov., a novel actinomycete isolated from soil in Shouguang.</title>
        <authorList>
            <person name="Yang X."/>
        </authorList>
    </citation>
    <scope>NUCLEOTIDE SEQUENCE</scope>
    <source>
        <strain evidence="9">DSM 44724</strain>
    </source>
</reference>
<sequence>MSPGPQGTSLGVDFGTSHTIAVVRRADGSLRPLLFDGAPLMPSAVCADAEGGILVGRDAVHAGRRHPERFEPNPKRLIDRPSTLLGAREYPIADLIAAVLDAVAAECRRVVGHPAQVTLTVPAEWGPARRQVIEDAATRAGLGQVRLVPEPVAAATYYAEALKHRMAVGASIVVYDLGAGTFDASVVRRTDHGFETVALDGRNDLGGLDIDAALIEHLGATYGNRDGWKRLVNPTTVEERRYFREFQEEVRGAKERLSRHQQSDIAIPLLDVEAHLTRTELEQIAHPHLEQTIRVTQAVIRAAGLDVAASAGVFLVGGASRMPLVGTMLHRSLGLAPTVLDQPEVVVAEGSVLWTWAGERSTTFPIQRTPQQGGFAPAPVTPGVAHLAPPSPQTAPAPVPQAPQQLAPTYQPVSPQAVLSPQEPAALTAPQPESLAAQSGPVPSPAQSSAPRDLPPQTPLTPPLSVEGGDGDEPPRTDAERRRAKKVGRRGIIAFILVDILIIAGLVWYFNPDRDTFDDPYDGGGDIDDREPAVSSFEPDWSTAAAGTLLSSIEGTHDGAVESVAFLDSDNGPQLFSSGADGSIEQWDLLTGTLIDEYWPEADIGDLLPAADAAGEAIMVAVTEDHQPWVWRPDTADFLPAGTPEMVDEGAQVDFVRIAYNEGAPALALLNGDEFELFDLDTEESIARYPVPEGYYYPRFFTYSGQMDSEIVAFDGNRELDIVNPFGGEANGAPFTAEDWQSESVEAFTVVYYWGTPYAMAYGDDGMLHFWDLEGQQPAWQVPYGDATAEFHFEMAETPQGATLLSIDADGGAQAMSADSSDTVYFESPDGVPTELVLVRIDGIDYAATGDDQGNIRFWSLGN</sequence>
<dbReference type="AlphaFoldDB" id="A0A9X3PFA3"/>
<keyword evidence="8" id="KW-1133">Transmembrane helix</keyword>
<proteinExistence type="inferred from homology"/>
<dbReference type="SMART" id="SM00320">
    <property type="entry name" value="WD40"/>
    <property type="match status" value="2"/>
</dbReference>
<dbReference type="Gene3D" id="2.130.10.10">
    <property type="entry name" value="YVTN repeat-like/Quinoprotein amine dehydrogenase"/>
    <property type="match status" value="1"/>
</dbReference>
<dbReference type="InterPro" id="IPR018181">
    <property type="entry name" value="Heat_shock_70_CS"/>
</dbReference>
<protein>
    <submittedName>
        <fullName evidence="10">Actin-like ATPase involved in cell morphogenesis/WD40 repeat protein</fullName>
    </submittedName>
    <submittedName>
        <fullName evidence="9">Hsp70 family protein</fullName>
    </submittedName>
</protein>
<feature type="repeat" description="WD" evidence="6">
    <location>
        <begin position="554"/>
        <end position="597"/>
    </location>
</feature>
<evidence type="ECO:0000256" key="2">
    <source>
        <dbReference type="ARBA" id="ARBA00022741"/>
    </source>
</evidence>
<dbReference type="InterPro" id="IPR013126">
    <property type="entry name" value="Hsp_70_fam"/>
</dbReference>
<comment type="similarity">
    <text evidence="1">Belongs to the heat shock protein 70 family.</text>
</comment>
<dbReference type="InterPro" id="IPR043129">
    <property type="entry name" value="ATPase_NBD"/>
</dbReference>
<evidence type="ECO:0000256" key="7">
    <source>
        <dbReference type="SAM" id="MobiDB-lite"/>
    </source>
</evidence>
<dbReference type="PANTHER" id="PTHR42749:SF1">
    <property type="entry name" value="CELL SHAPE-DETERMINING PROTEIN MREB"/>
    <property type="match status" value="1"/>
</dbReference>
<evidence type="ECO:0000313" key="11">
    <source>
        <dbReference type="Proteomes" id="UP001145799"/>
    </source>
</evidence>
<keyword evidence="6" id="KW-0853">WD repeat</keyword>
<evidence type="ECO:0000313" key="12">
    <source>
        <dbReference type="Proteomes" id="UP001183604"/>
    </source>
</evidence>
<dbReference type="GO" id="GO:0140662">
    <property type="term" value="F:ATP-dependent protein folding chaperone"/>
    <property type="evidence" value="ECO:0007669"/>
    <property type="project" value="InterPro"/>
</dbReference>
<accession>A0A9X3PFA3</accession>
<reference evidence="10 12" key="2">
    <citation type="submission" date="2023-07" db="EMBL/GenBank/DDBJ databases">
        <title>Sequencing the genomes of 1000 actinobacteria strains.</title>
        <authorList>
            <person name="Klenk H.-P."/>
        </authorList>
    </citation>
    <scope>NUCLEOTIDE SEQUENCE [LARGE SCALE GENOMIC DNA]</scope>
    <source>
        <strain evidence="10 12">DSM 44724</strain>
    </source>
</reference>
<dbReference type="PRINTS" id="PR00301">
    <property type="entry name" value="HEATSHOCK70"/>
</dbReference>
<dbReference type="PROSITE" id="PS01036">
    <property type="entry name" value="HSP70_3"/>
    <property type="match status" value="1"/>
</dbReference>
<dbReference type="Proteomes" id="UP001145799">
    <property type="component" value="Unassembled WGS sequence"/>
</dbReference>
<keyword evidence="8" id="KW-0812">Transmembrane</keyword>
<evidence type="ECO:0000256" key="1">
    <source>
        <dbReference type="ARBA" id="ARBA00007381"/>
    </source>
</evidence>
<dbReference type="InterPro" id="IPR036322">
    <property type="entry name" value="WD40_repeat_dom_sf"/>
</dbReference>
<dbReference type="InterPro" id="IPR001680">
    <property type="entry name" value="WD40_rpt"/>
</dbReference>
<dbReference type="GO" id="GO:0005524">
    <property type="term" value="F:ATP binding"/>
    <property type="evidence" value="ECO:0007669"/>
    <property type="project" value="UniProtKB-KW"/>
</dbReference>
<feature type="compositionally biased region" description="Pro residues" evidence="7">
    <location>
        <begin position="389"/>
        <end position="401"/>
    </location>
</feature>
<keyword evidence="2" id="KW-0547">Nucleotide-binding</keyword>
<organism evidence="9 11">
    <name type="scientific">Glycomyces lechevalierae</name>
    <dbReference type="NCBI Taxonomy" id="256034"/>
    <lineage>
        <taxon>Bacteria</taxon>
        <taxon>Bacillati</taxon>
        <taxon>Actinomycetota</taxon>
        <taxon>Actinomycetes</taxon>
        <taxon>Glycomycetales</taxon>
        <taxon>Glycomycetaceae</taxon>
        <taxon>Glycomyces</taxon>
    </lineage>
</organism>
<gene>
    <name evidence="10" type="ORF">J2S69_002889</name>
    <name evidence="9" type="ORF">O2L01_05330</name>
</gene>
<dbReference type="SUPFAM" id="SSF50978">
    <property type="entry name" value="WD40 repeat-like"/>
    <property type="match status" value="1"/>
</dbReference>
<name>A0A9X3PFA3_9ACTN</name>
<dbReference type="RefSeq" id="WP_270120844.1">
    <property type="nucleotide sequence ID" value="NZ_BAAAOM010000004.1"/>
</dbReference>
<keyword evidence="4" id="KW-0346">Stress response</keyword>
<dbReference type="Gene3D" id="3.30.420.40">
    <property type="match status" value="2"/>
</dbReference>
<dbReference type="Proteomes" id="UP001183604">
    <property type="component" value="Unassembled WGS sequence"/>
</dbReference>
<dbReference type="EMBL" id="JAPZVQ010000002">
    <property type="protein sequence ID" value="MDA1384396.1"/>
    <property type="molecule type" value="Genomic_DNA"/>
</dbReference>
<evidence type="ECO:0000313" key="9">
    <source>
        <dbReference type="EMBL" id="MDA1384396.1"/>
    </source>
</evidence>
<keyword evidence="3" id="KW-0067">ATP-binding</keyword>
<feature type="region of interest" description="Disordered" evidence="7">
    <location>
        <begin position="364"/>
        <end position="484"/>
    </location>
</feature>
<feature type="compositionally biased region" description="Pro residues" evidence="7">
    <location>
        <begin position="453"/>
        <end position="462"/>
    </location>
</feature>
<dbReference type="PROSITE" id="PS50082">
    <property type="entry name" value="WD_REPEATS_2"/>
    <property type="match status" value="1"/>
</dbReference>